<dbReference type="GO" id="GO:0052689">
    <property type="term" value="F:carboxylic ester hydrolase activity"/>
    <property type="evidence" value="ECO:0007669"/>
    <property type="project" value="TreeGrafter"/>
</dbReference>
<sequence>MVPCRDGCSWAPVVDGVYVRGMLVDLARGGQLRPNTSMISGFNLNDGALFVPGFGSLQESMTSSDLASYFAERFGEERVSALAGTFPIQAAVQPSWLSRYFYSAQECETDFSYACTAQWVSTGATAQGLSAYVYQFSEPTSGGLVLHGDEIGYVFGTLRTPSAQQAAVSNIAMTFWANFAKTGNPNGPGLPSWPIWNGSAAILNMSSSPVVAHTPNDSFLGCALFESNWDFYAGCLPPAFSQSPLQGQGTSSFVDELHV</sequence>
<dbReference type="Pfam" id="PF00135">
    <property type="entry name" value="COesterase"/>
    <property type="match status" value="1"/>
</dbReference>
<evidence type="ECO:0000259" key="3">
    <source>
        <dbReference type="Pfam" id="PF00135"/>
    </source>
</evidence>
<dbReference type="Proteomes" id="UP000626109">
    <property type="component" value="Unassembled WGS sequence"/>
</dbReference>
<dbReference type="InterPro" id="IPR050654">
    <property type="entry name" value="AChE-related_enzymes"/>
</dbReference>
<proteinExistence type="inferred from homology"/>
<keyword evidence="2" id="KW-0378">Hydrolase</keyword>
<reference evidence="4" key="1">
    <citation type="submission" date="2021-02" db="EMBL/GenBank/DDBJ databases">
        <authorList>
            <person name="Dougan E. K."/>
            <person name="Rhodes N."/>
            <person name="Thang M."/>
            <person name="Chan C."/>
        </authorList>
    </citation>
    <scope>NUCLEOTIDE SEQUENCE</scope>
</reference>
<dbReference type="EMBL" id="CAJNNW010036394">
    <property type="protein sequence ID" value="CAE8733916.1"/>
    <property type="molecule type" value="Genomic_DNA"/>
</dbReference>
<feature type="domain" description="Carboxylesterase type B" evidence="3">
    <location>
        <begin position="8"/>
        <end position="207"/>
    </location>
</feature>
<dbReference type="PANTHER" id="PTHR43918">
    <property type="entry name" value="ACETYLCHOLINESTERASE"/>
    <property type="match status" value="1"/>
</dbReference>
<comment type="caution">
    <text evidence="4">The sequence shown here is derived from an EMBL/GenBank/DDBJ whole genome shotgun (WGS) entry which is preliminary data.</text>
</comment>
<evidence type="ECO:0000256" key="2">
    <source>
        <dbReference type="ARBA" id="ARBA00022801"/>
    </source>
</evidence>
<dbReference type="OrthoDB" id="423410at2759"/>
<organism evidence="4 6">
    <name type="scientific">Polarella glacialis</name>
    <name type="common">Dinoflagellate</name>
    <dbReference type="NCBI Taxonomy" id="89957"/>
    <lineage>
        <taxon>Eukaryota</taxon>
        <taxon>Sar</taxon>
        <taxon>Alveolata</taxon>
        <taxon>Dinophyceae</taxon>
        <taxon>Suessiales</taxon>
        <taxon>Suessiaceae</taxon>
        <taxon>Polarella</taxon>
    </lineage>
</organism>
<dbReference type="Proteomes" id="UP000654075">
    <property type="component" value="Unassembled WGS sequence"/>
</dbReference>
<dbReference type="PANTHER" id="PTHR43918:SF4">
    <property type="entry name" value="CARBOXYLIC ESTER HYDROLASE"/>
    <property type="match status" value="1"/>
</dbReference>
<dbReference type="SUPFAM" id="SSF53474">
    <property type="entry name" value="alpha/beta-Hydrolases"/>
    <property type="match status" value="1"/>
</dbReference>
<evidence type="ECO:0000313" key="4">
    <source>
        <dbReference type="EMBL" id="CAE8616072.1"/>
    </source>
</evidence>
<dbReference type="Gene3D" id="3.40.50.1820">
    <property type="entry name" value="alpha/beta hydrolase"/>
    <property type="match status" value="1"/>
</dbReference>
<evidence type="ECO:0000256" key="1">
    <source>
        <dbReference type="ARBA" id="ARBA00005964"/>
    </source>
</evidence>
<dbReference type="InterPro" id="IPR002018">
    <property type="entry name" value="CarbesteraseB"/>
</dbReference>
<evidence type="ECO:0000313" key="6">
    <source>
        <dbReference type="Proteomes" id="UP000654075"/>
    </source>
</evidence>
<dbReference type="AlphaFoldDB" id="A0A813FRG9"/>
<gene>
    <name evidence="4" type="ORF">PGLA1383_LOCUS33780</name>
    <name evidence="5" type="ORF">PGLA2088_LOCUS47057</name>
</gene>
<accession>A0A813FRG9</accession>
<dbReference type="EMBL" id="CAJNNV010025786">
    <property type="protein sequence ID" value="CAE8616072.1"/>
    <property type="molecule type" value="Genomic_DNA"/>
</dbReference>
<dbReference type="InterPro" id="IPR029058">
    <property type="entry name" value="AB_hydrolase_fold"/>
</dbReference>
<keyword evidence="6" id="KW-1185">Reference proteome</keyword>
<protein>
    <recommendedName>
        <fullName evidence="3">Carboxylesterase type B domain-containing protein</fullName>
    </recommendedName>
</protein>
<name>A0A813FRG9_POLGL</name>
<evidence type="ECO:0000313" key="5">
    <source>
        <dbReference type="EMBL" id="CAE8733916.1"/>
    </source>
</evidence>
<comment type="similarity">
    <text evidence="1">Belongs to the type-B carboxylesterase/lipase family.</text>
</comment>